<keyword evidence="2" id="KW-1185">Reference proteome</keyword>
<evidence type="ECO:0000313" key="2">
    <source>
        <dbReference type="Proteomes" id="UP001188597"/>
    </source>
</evidence>
<protein>
    <recommendedName>
        <fullName evidence="3">ATP-dependent DNA helicase</fullName>
    </recommendedName>
</protein>
<proteinExistence type="predicted"/>
<accession>A0AA88VTI3</accession>
<evidence type="ECO:0000313" key="1">
    <source>
        <dbReference type="EMBL" id="KAK3014682.1"/>
    </source>
</evidence>
<evidence type="ECO:0008006" key="3">
    <source>
        <dbReference type="Google" id="ProtNLM"/>
    </source>
</evidence>
<reference evidence="1" key="1">
    <citation type="submission" date="2022-12" db="EMBL/GenBank/DDBJ databases">
        <title>Draft genome assemblies for two species of Escallonia (Escalloniales).</title>
        <authorList>
            <person name="Chanderbali A."/>
            <person name="Dervinis C."/>
            <person name="Anghel I."/>
            <person name="Soltis D."/>
            <person name="Soltis P."/>
            <person name="Zapata F."/>
        </authorList>
    </citation>
    <scope>NUCLEOTIDE SEQUENCE</scope>
    <source>
        <strain evidence="1">UCBG64.0493</strain>
        <tissue evidence="1">Leaf</tissue>
    </source>
</reference>
<gene>
    <name evidence="1" type="ORF">RJ639_009811</name>
</gene>
<organism evidence="1 2">
    <name type="scientific">Escallonia herrerae</name>
    <dbReference type="NCBI Taxonomy" id="1293975"/>
    <lineage>
        <taxon>Eukaryota</taxon>
        <taxon>Viridiplantae</taxon>
        <taxon>Streptophyta</taxon>
        <taxon>Embryophyta</taxon>
        <taxon>Tracheophyta</taxon>
        <taxon>Spermatophyta</taxon>
        <taxon>Magnoliopsida</taxon>
        <taxon>eudicotyledons</taxon>
        <taxon>Gunneridae</taxon>
        <taxon>Pentapetalae</taxon>
        <taxon>asterids</taxon>
        <taxon>campanulids</taxon>
        <taxon>Escalloniales</taxon>
        <taxon>Escalloniaceae</taxon>
        <taxon>Escallonia</taxon>
    </lineage>
</organism>
<dbReference type="AlphaFoldDB" id="A0AA88VTI3"/>
<dbReference type="EMBL" id="JAVXUP010001200">
    <property type="protein sequence ID" value="KAK3014682.1"/>
    <property type="molecule type" value="Genomic_DNA"/>
</dbReference>
<name>A0AA88VTI3_9ASTE</name>
<sequence>MADLDKEAVVWLDDKPPTEWSRYVSPFSSNLKASTTLEDHELLYPIKFLNSLKLRGIPNYDLRIRALIMLMRNITPNKGVTTPGDPKIIIQDARQEDDGYTKNVAYKDSFNNLPMSISQRLLNSDSLRIVSYTKN</sequence>
<comment type="caution">
    <text evidence="1">The sequence shown here is derived from an EMBL/GenBank/DDBJ whole genome shotgun (WGS) entry which is preliminary data.</text>
</comment>
<dbReference type="Proteomes" id="UP001188597">
    <property type="component" value="Unassembled WGS sequence"/>
</dbReference>